<dbReference type="SUPFAM" id="SSF53756">
    <property type="entry name" value="UDP-Glycosyltransferase/glycogen phosphorylase"/>
    <property type="match status" value="1"/>
</dbReference>
<dbReference type="EMBL" id="LQCI01000034">
    <property type="protein sequence ID" value="KZB81622.1"/>
    <property type="molecule type" value="Genomic_DNA"/>
</dbReference>
<dbReference type="Proteomes" id="UP000186883">
    <property type="component" value="Unassembled WGS sequence"/>
</dbReference>
<keyword evidence="4" id="KW-1185">Reference proteome</keyword>
<protein>
    <recommendedName>
        <fullName evidence="5">Translation initiation factor 2</fullName>
    </recommendedName>
</protein>
<evidence type="ECO:0000313" key="4">
    <source>
        <dbReference type="Proteomes" id="UP000186883"/>
    </source>
</evidence>
<evidence type="ECO:0000313" key="2">
    <source>
        <dbReference type="EMBL" id="OKA06315.1"/>
    </source>
</evidence>
<evidence type="ECO:0000313" key="3">
    <source>
        <dbReference type="Proteomes" id="UP000076321"/>
    </source>
</evidence>
<reference evidence="1 3" key="1">
    <citation type="submission" date="2015-12" db="EMBL/GenBank/DDBJ databases">
        <title>Amycolatopsis regifaucium genome sequencing and assembly.</title>
        <authorList>
            <person name="Mayilraj S."/>
        </authorList>
    </citation>
    <scope>NUCLEOTIDE SEQUENCE [LARGE SCALE GENOMIC DNA]</scope>
    <source>
        <strain evidence="1 3">GY080</strain>
    </source>
</reference>
<reference evidence="2 4" key="2">
    <citation type="submission" date="2016-11" db="EMBL/GenBank/DDBJ databases">
        <title>Genome sequencing of Amycolatopsis regifaucium.</title>
        <authorList>
            <person name="Mayilraj S."/>
            <person name="Kaur N."/>
        </authorList>
    </citation>
    <scope>NUCLEOTIDE SEQUENCE [LARGE SCALE GENOMIC DNA]</scope>
    <source>
        <strain evidence="2 4">GY080</strain>
    </source>
</reference>
<proteinExistence type="predicted"/>
<name>A0A154MAN5_9PSEU</name>
<evidence type="ECO:0000313" key="1">
    <source>
        <dbReference type="EMBL" id="KZB81622.1"/>
    </source>
</evidence>
<dbReference type="Proteomes" id="UP000076321">
    <property type="component" value="Unassembled WGS sequence"/>
</dbReference>
<comment type="caution">
    <text evidence="1">The sequence shown here is derived from an EMBL/GenBank/DDBJ whole genome shotgun (WGS) entry which is preliminary data.</text>
</comment>
<gene>
    <name evidence="2" type="ORF">ATP06_0224625</name>
    <name evidence="1" type="ORF">AVL48_06395</name>
</gene>
<dbReference type="EMBL" id="LOBU02000015">
    <property type="protein sequence ID" value="OKA06315.1"/>
    <property type="molecule type" value="Genomic_DNA"/>
</dbReference>
<dbReference type="RefSeq" id="WP_061980384.1">
    <property type="nucleotide sequence ID" value="NZ_FOPQ01000001.1"/>
</dbReference>
<sequence>MREKGTPSPSFWAKVPVDPAFDQWLTIGVERKVLVVVRTVTTLTRLLDILSLIENDHRVQLVFTYDADSTAIFSAGVPEYLGKLRASVVPWRQAIESRFDLVIAASENDDLHLFDAPIVLVPHGIGFQKYYPRSRTVAGMNPARLVRDGRVVPAMVALSHPEQRAHLRQAGSEAAGRAVMVGDPCHDRLRAGIHRAPAYRAAFGAPGHTLVVIASTWGPGSLLGTVPDLPLRLVSELEYDEYRCCAVLHPGITAAHSPWQVDAWLSEARQAGLRVLPPEAGWQAALTAASCVISDFGSLALYAAAVDRPLLLIGDGGETMVPGSPIEALAAQTARLDPDAALGPQIELAIHRHSPGDHAAIVKQAVGAPDMSAGLLRPQLYRLMNLPEPATEASFPPHEVPDVEPQEVAIFVVGAEAAGAATRIVRFPSTGRRHDLAGKHLVAHETRATLRQLSSASIVYIGLEESDRERFPLWSEEILHQWPDAAVAAATVGRSTCLVRTRDGVQRELTLTDRSIDPLIAASLAYLDRLSPTEVVKIGDRPVTIRVR</sequence>
<dbReference type="OrthoDB" id="3661391at2"/>
<evidence type="ECO:0008006" key="5">
    <source>
        <dbReference type="Google" id="ProtNLM"/>
    </source>
</evidence>
<accession>A0A154MAN5</accession>
<dbReference type="AlphaFoldDB" id="A0A154MAN5"/>
<organism evidence="1 3">
    <name type="scientific">Amycolatopsis regifaucium</name>
    <dbReference type="NCBI Taxonomy" id="546365"/>
    <lineage>
        <taxon>Bacteria</taxon>
        <taxon>Bacillati</taxon>
        <taxon>Actinomycetota</taxon>
        <taxon>Actinomycetes</taxon>
        <taxon>Pseudonocardiales</taxon>
        <taxon>Pseudonocardiaceae</taxon>
        <taxon>Amycolatopsis</taxon>
    </lineage>
</organism>